<dbReference type="GO" id="GO:0044732">
    <property type="term" value="C:mitotic spindle pole body"/>
    <property type="evidence" value="ECO:0007669"/>
    <property type="project" value="TreeGrafter"/>
</dbReference>
<dbReference type="GO" id="GO:0034992">
    <property type="term" value="C:microtubule organizing center attachment site"/>
    <property type="evidence" value="ECO:0007669"/>
    <property type="project" value="TreeGrafter"/>
</dbReference>
<reference evidence="9" key="1">
    <citation type="submission" date="2014-09" db="EMBL/GenBank/DDBJ databases">
        <authorList>
            <person name="Sharma Rahul"/>
            <person name="Thines Marco"/>
        </authorList>
    </citation>
    <scope>NUCLEOTIDE SEQUENCE [LARGE SCALE GENOMIC DNA]</scope>
</reference>
<evidence type="ECO:0000256" key="2">
    <source>
        <dbReference type="ARBA" id="ARBA00022692"/>
    </source>
</evidence>
<evidence type="ECO:0000313" key="9">
    <source>
        <dbReference type="Proteomes" id="UP000054845"/>
    </source>
</evidence>
<dbReference type="STRING" id="401625.A0A0P1BRM2"/>
<dbReference type="EMBL" id="CCYA01000389">
    <property type="protein sequence ID" value="CEH19569.1"/>
    <property type="molecule type" value="Genomic_DNA"/>
</dbReference>
<comment type="subcellular location">
    <subcellularLocation>
        <location evidence="1">Nucleus inner membrane</location>
        <topology evidence="1">Multi-pass membrane protein</topology>
    </subcellularLocation>
</comment>
<accession>A0A0P1BRM2</accession>
<feature type="region of interest" description="Disordered" evidence="6">
    <location>
        <begin position="728"/>
        <end position="751"/>
    </location>
</feature>
<feature type="region of interest" description="Disordered" evidence="6">
    <location>
        <begin position="456"/>
        <end position="572"/>
    </location>
</feature>
<evidence type="ECO:0000256" key="6">
    <source>
        <dbReference type="SAM" id="MobiDB-lite"/>
    </source>
</evidence>
<keyword evidence="4" id="KW-0472">Membrane</keyword>
<dbReference type="AlphaFoldDB" id="A0A0P1BRM2"/>
<dbReference type="PANTHER" id="PTHR28538:SF1">
    <property type="entry name" value="INTEGRAL INNER NUCLEAR MEMBRANE PROTEIN IMA1"/>
    <property type="match status" value="1"/>
</dbReference>
<protein>
    <submittedName>
        <fullName evidence="8">Uncharacterized conserved protein</fullName>
    </submittedName>
</protein>
<keyword evidence="9" id="KW-1185">Reference proteome</keyword>
<dbReference type="GO" id="GO:0005637">
    <property type="term" value="C:nuclear inner membrane"/>
    <property type="evidence" value="ECO:0007669"/>
    <property type="project" value="UniProtKB-SubCell"/>
</dbReference>
<dbReference type="InterPro" id="IPR018617">
    <property type="entry name" value="Ima1_N"/>
</dbReference>
<dbReference type="GO" id="GO:0071765">
    <property type="term" value="P:nuclear inner membrane organization"/>
    <property type="evidence" value="ECO:0007669"/>
    <property type="project" value="InterPro"/>
</dbReference>
<organism evidence="8 9">
    <name type="scientific">Ceraceosorus bombacis</name>
    <dbReference type="NCBI Taxonomy" id="401625"/>
    <lineage>
        <taxon>Eukaryota</taxon>
        <taxon>Fungi</taxon>
        <taxon>Dikarya</taxon>
        <taxon>Basidiomycota</taxon>
        <taxon>Ustilaginomycotina</taxon>
        <taxon>Exobasidiomycetes</taxon>
        <taxon>Ceraceosorales</taxon>
        <taxon>Ceraceosoraceae</taxon>
        <taxon>Ceraceosorus</taxon>
    </lineage>
</organism>
<evidence type="ECO:0000313" key="8">
    <source>
        <dbReference type="EMBL" id="CEH19569.1"/>
    </source>
</evidence>
<dbReference type="Pfam" id="PF09779">
    <property type="entry name" value="Ima1_N"/>
    <property type="match status" value="1"/>
</dbReference>
<feature type="compositionally biased region" description="Polar residues" evidence="6">
    <location>
        <begin position="553"/>
        <end position="564"/>
    </location>
</feature>
<evidence type="ECO:0000256" key="3">
    <source>
        <dbReference type="ARBA" id="ARBA00022989"/>
    </source>
</evidence>
<dbReference type="OrthoDB" id="5966927at2759"/>
<evidence type="ECO:0000256" key="1">
    <source>
        <dbReference type="ARBA" id="ARBA00004473"/>
    </source>
</evidence>
<dbReference type="PANTHER" id="PTHR28538">
    <property type="entry name" value="INTEGRAL INNER NUCLEAR MEMBRANE PROTEIN IMA1"/>
    <property type="match status" value="1"/>
</dbReference>
<dbReference type="GO" id="GO:0034506">
    <property type="term" value="C:chromosome, centromeric core domain"/>
    <property type="evidence" value="ECO:0007669"/>
    <property type="project" value="TreeGrafter"/>
</dbReference>
<name>A0A0P1BRM2_9BASI</name>
<sequence>MPWIGHTSSSTTRCFFCHTAPSASAHASTSSAPSAPWVWRCEECGQINASDWEVGERARSMDAAGAALQYETSKGVRYASPIASGHASLGLGRPSSMPHNGHELAAQRSNSRSSWNRRWRSNELGREPSTEINRGPFCHRCATNQTIVTSLLSSYYPQSGSVSVLEEAQLESEYPSYLASLEERYPTLCEVCRPRVEETIRERDRMARAQAYQGWLGSARAERDGGATAERWQDHTHARTNQAHLPRPLHNPTTPDLRHGTRLGVLVWSIRGALWAASTTAGLALSLCAALPSHLDPMPSPIERRVARLLLISLPLAPFWTFWDPFYLRLLSTRRRLGANVKVQYHGRPQWLHTQALLLLLRSLGALLCLQLRADSEEIHDPTLKASHDASGWHSGSMAASCSLVLAWIINKASKTVTSAFLCLAQTFLLSRACLGLSISRPASLRLVSTSVPAAGARRSEPSLRSRTPSPETTFADLNLGPLAASPSKLGTRNRGVDGESSRQRHVFGTPSMTGILSNSPQERSDDSKKSFQRQRQPGFDKNLDLHADSMDWMSSTSDPSQTAPPRASPFRAQLTHTSSPIAPILGRQTFFGPDPCLPSDLLDGFGKSLHLSGTGSATGTAGDGNVSRRKSSASSRQQRRMKEQRSTSVVLLAALLLLVAVGLAGVQNSRNTSHLEHLDRQNLALVRLVDGAWDALKQPVLHATSKARDLFQLPLKIENRRELAFKTQTTAPPSVEELRASGEVSHEHTAQDAQLAFEDAEQPDDGWNSWSAPAEDALSAHQPPVSLGDQSIKNGQQRDAESPLTSAKTYPAESRHQTYPARFTPRESWW</sequence>
<feature type="compositionally biased region" description="Polar residues" evidence="6">
    <location>
        <begin position="511"/>
        <end position="522"/>
    </location>
</feature>
<dbReference type="InterPro" id="IPR042321">
    <property type="entry name" value="Ima1"/>
</dbReference>
<feature type="region of interest" description="Disordered" evidence="6">
    <location>
        <begin position="89"/>
        <end position="121"/>
    </location>
</feature>
<keyword evidence="5" id="KW-0539">Nucleus</keyword>
<keyword evidence="2" id="KW-0812">Transmembrane</keyword>
<evidence type="ECO:0000259" key="7">
    <source>
        <dbReference type="Pfam" id="PF09779"/>
    </source>
</evidence>
<evidence type="ECO:0000256" key="5">
    <source>
        <dbReference type="ARBA" id="ARBA00023242"/>
    </source>
</evidence>
<feature type="region of interest" description="Disordered" evidence="6">
    <location>
        <begin position="781"/>
        <end position="831"/>
    </location>
</feature>
<feature type="domain" description="Ima1 N-terminal" evidence="7">
    <location>
        <begin position="13"/>
        <end position="196"/>
    </location>
</feature>
<evidence type="ECO:0000256" key="4">
    <source>
        <dbReference type="ARBA" id="ARBA00023136"/>
    </source>
</evidence>
<feature type="compositionally biased region" description="Basic and acidic residues" evidence="6">
    <location>
        <begin position="737"/>
        <end position="751"/>
    </location>
</feature>
<feature type="region of interest" description="Disordered" evidence="6">
    <location>
        <begin position="616"/>
        <end position="645"/>
    </location>
</feature>
<dbReference type="Proteomes" id="UP000054845">
    <property type="component" value="Unassembled WGS sequence"/>
</dbReference>
<proteinExistence type="predicted"/>
<keyword evidence="3" id="KW-1133">Transmembrane helix</keyword>